<sequence>MLKWRGPCRIILEIVSKLVQGAAKKRLGVIGFSYICRLGRNSAGKGRCTASSTKIFKEQPAEVVEEWEEGLQALNLFAMDEG</sequence>
<evidence type="ECO:0000313" key="1">
    <source>
        <dbReference type="EMBL" id="GBM97361.1"/>
    </source>
</evidence>
<reference evidence="1 2" key="1">
    <citation type="journal article" date="2019" name="Sci. Rep.">
        <title>Orb-weaving spider Araneus ventricosus genome elucidates the spidroin gene catalogue.</title>
        <authorList>
            <person name="Kono N."/>
            <person name="Nakamura H."/>
            <person name="Ohtoshi R."/>
            <person name="Moran D.A.P."/>
            <person name="Shinohara A."/>
            <person name="Yoshida Y."/>
            <person name="Fujiwara M."/>
            <person name="Mori M."/>
            <person name="Tomita M."/>
            <person name="Arakawa K."/>
        </authorList>
    </citation>
    <scope>NUCLEOTIDE SEQUENCE [LARGE SCALE GENOMIC DNA]</scope>
</reference>
<proteinExistence type="predicted"/>
<comment type="caution">
    <text evidence="1">The sequence shown here is derived from an EMBL/GenBank/DDBJ whole genome shotgun (WGS) entry which is preliminary data.</text>
</comment>
<dbReference type="EMBL" id="BGPR01004226">
    <property type="protein sequence ID" value="GBM97361.1"/>
    <property type="molecule type" value="Genomic_DNA"/>
</dbReference>
<keyword evidence="2" id="KW-1185">Reference proteome</keyword>
<dbReference type="AlphaFoldDB" id="A0A4Y2K4U3"/>
<protein>
    <submittedName>
        <fullName evidence="1">Uncharacterized protein</fullName>
    </submittedName>
</protein>
<gene>
    <name evidence="1" type="ORF">AVEN_6015_1</name>
</gene>
<accession>A0A4Y2K4U3</accession>
<organism evidence="1 2">
    <name type="scientific">Araneus ventricosus</name>
    <name type="common">Orbweaver spider</name>
    <name type="synonym">Epeira ventricosa</name>
    <dbReference type="NCBI Taxonomy" id="182803"/>
    <lineage>
        <taxon>Eukaryota</taxon>
        <taxon>Metazoa</taxon>
        <taxon>Ecdysozoa</taxon>
        <taxon>Arthropoda</taxon>
        <taxon>Chelicerata</taxon>
        <taxon>Arachnida</taxon>
        <taxon>Araneae</taxon>
        <taxon>Araneomorphae</taxon>
        <taxon>Entelegynae</taxon>
        <taxon>Araneoidea</taxon>
        <taxon>Araneidae</taxon>
        <taxon>Araneus</taxon>
    </lineage>
</organism>
<evidence type="ECO:0000313" key="2">
    <source>
        <dbReference type="Proteomes" id="UP000499080"/>
    </source>
</evidence>
<dbReference type="Proteomes" id="UP000499080">
    <property type="component" value="Unassembled WGS sequence"/>
</dbReference>
<name>A0A4Y2K4U3_ARAVE</name>